<gene>
    <name evidence="1" type="ORF">NPIL_73241</name>
</gene>
<reference evidence="1" key="1">
    <citation type="submission" date="2020-08" db="EMBL/GenBank/DDBJ databases">
        <title>Multicomponent nature underlies the extraordinary mechanical properties of spider dragline silk.</title>
        <authorList>
            <person name="Kono N."/>
            <person name="Nakamura H."/>
            <person name="Mori M."/>
            <person name="Yoshida Y."/>
            <person name="Ohtoshi R."/>
            <person name="Malay A.D."/>
            <person name="Moran D.A.P."/>
            <person name="Tomita M."/>
            <person name="Numata K."/>
            <person name="Arakawa K."/>
        </authorList>
    </citation>
    <scope>NUCLEOTIDE SEQUENCE</scope>
</reference>
<keyword evidence="2" id="KW-1185">Reference proteome</keyword>
<dbReference type="Proteomes" id="UP000887013">
    <property type="component" value="Unassembled WGS sequence"/>
</dbReference>
<name>A0A8X6PU15_NEPPI</name>
<evidence type="ECO:0000313" key="2">
    <source>
        <dbReference type="Proteomes" id="UP000887013"/>
    </source>
</evidence>
<proteinExistence type="predicted"/>
<comment type="caution">
    <text evidence="1">The sequence shown here is derived from an EMBL/GenBank/DDBJ whole genome shotgun (WGS) entry which is preliminary data.</text>
</comment>
<dbReference type="AlphaFoldDB" id="A0A8X6PU15"/>
<organism evidence="1 2">
    <name type="scientific">Nephila pilipes</name>
    <name type="common">Giant wood spider</name>
    <name type="synonym">Nephila maculata</name>
    <dbReference type="NCBI Taxonomy" id="299642"/>
    <lineage>
        <taxon>Eukaryota</taxon>
        <taxon>Metazoa</taxon>
        <taxon>Ecdysozoa</taxon>
        <taxon>Arthropoda</taxon>
        <taxon>Chelicerata</taxon>
        <taxon>Arachnida</taxon>
        <taxon>Araneae</taxon>
        <taxon>Araneomorphae</taxon>
        <taxon>Entelegynae</taxon>
        <taxon>Araneoidea</taxon>
        <taxon>Nephilidae</taxon>
        <taxon>Nephila</taxon>
    </lineage>
</organism>
<dbReference type="EMBL" id="BMAW01024787">
    <property type="protein sequence ID" value="GFT89510.1"/>
    <property type="molecule type" value="Genomic_DNA"/>
</dbReference>
<sequence length="74" mass="8070">MFLNMHLTLWMVSPGFVMELRLSRPLEPPRSGFLVFGYLEASPRWSVVPCGSSVVSLAVLPSRFCLAVASGSSP</sequence>
<protein>
    <submittedName>
        <fullName evidence="1">Uncharacterized protein</fullName>
    </submittedName>
</protein>
<evidence type="ECO:0000313" key="1">
    <source>
        <dbReference type="EMBL" id="GFT89510.1"/>
    </source>
</evidence>
<accession>A0A8X6PU15</accession>